<evidence type="ECO:0000256" key="1">
    <source>
        <dbReference type="SAM" id="MobiDB-lite"/>
    </source>
</evidence>
<keyword evidence="3" id="KW-1185">Reference proteome</keyword>
<accession>C5LJR0</accession>
<evidence type="ECO:0000313" key="3">
    <source>
        <dbReference type="Proteomes" id="UP000007800"/>
    </source>
</evidence>
<feature type="compositionally biased region" description="Low complexity" evidence="1">
    <location>
        <begin position="111"/>
        <end position="124"/>
    </location>
</feature>
<feature type="region of interest" description="Disordered" evidence="1">
    <location>
        <begin position="107"/>
        <end position="126"/>
    </location>
</feature>
<sequence length="293" mass="31715">MANESKIASGFNAARGFWQSPNKYFGSAENSMLPNAGANARASTARAELNAILTEACFSMQHPPAALSVGQHIRGGNGGCILPSMDNNPSCYASGKAHTSNSVFPGAGDESFSSLSRPSSNTSSNPIGLSFTADQRRNDPVYIAGSALGGSTLHVERNSRGARRKDYDAPTGVWRNPYGFVSTIYVEKRRVYGPLRKTVEAASRDREALLNVKYSITSVEDMKAFVRDMLKPNMHGGVTLYPGGVDTNLPRNNACLRRNRGRKSMSEKAPILSRNQCMSSHQSYNANDELINI</sequence>
<name>C5LJR0_PERM5</name>
<evidence type="ECO:0000313" key="2">
    <source>
        <dbReference type="EMBL" id="EER03077.1"/>
    </source>
</evidence>
<dbReference type="InParanoid" id="C5LJR0"/>
<dbReference type="EMBL" id="GG682469">
    <property type="protein sequence ID" value="EER03077.1"/>
    <property type="molecule type" value="Genomic_DNA"/>
</dbReference>
<dbReference type="AlphaFoldDB" id="C5LJR0"/>
<dbReference type="Proteomes" id="UP000007800">
    <property type="component" value="Unassembled WGS sequence"/>
</dbReference>
<gene>
    <name evidence="2" type="ORF">Pmar_PMAR001821</name>
</gene>
<proteinExistence type="predicted"/>
<dbReference type="RefSeq" id="XP_002771261.1">
    <property type="nucleotide sequence ID" value="XM_002771215.1"/>
</dbReference>
<protein>
    <submittedName>
        <fullName evidence="2">Uncharacterized protein</fullName>
    </submittedName>
</protein>
<dbReference type="GeneID" id="9051742"/>
<reference evidence="2 3" key="1">
    <citation type="submission" date="2008-07" db="EMBL/GenBank/DDBJ databases">
        <authorList>
            <person name="El-Sayed N."/>
            <person name="Caler E."/>
            <person name="Inman J."/>
            <person name="Amedeo P."/>
            <person name="Hass B."/>
            <person name="Wortman J."/>
        </authorList>
    </citation>
    <scope>NUCLEOTIDE SEQUENCE [LARGE SCALE GENOMIC DNA]</scope>
    <source>
        <strain evidence="3">ATCC 50983 / TXsc</strain>
    </source>
</reference>
<organism evidence="3">
    <name type="scientific">Perkinsus marinus (strain ATCC 50983 / TXsc)</name>
    <dbReference type="NCBI Taxonomy" id="423536"/>
    <lineage>
        <taxon>Eukaryota</taxon>
        <taxon>Sar</taxon>
        <taxon>Alveolata</taxon>
        <taxon>Perkinsozoa</taxon>
        <taxon>Perkinsea</taxon>
        <taxon>Perkinsida</taxon>
        <taxon>Perkinsidae</taxon>
        <taxon>Perkinsus</taxon>
    </lineage>
</organism>